<comment type="caution">
    <text evidence="1">The sequence shown here is derived from an EMBL/GenBank/DDBJ whole genome shotgun (WGS) entry which is preliminary data.</text>
</comment>
<protein>
    <submittedName>
        <fullName evidence="1">Uncharacterized protein</fullName>
    </submittedName>
</protein>
<organism evidence="1 2">
    <name type="scientific">Neorhizobium galegae</name>
    <name type="common">Rhizobium galegae</name>
    <dbReference type="NCBI Taxonomy" id="399"/>
    <lineage>
        <taxon>Bacteria</taxon>
        <taxon>Pseudomonadati</taxon>
        <taxon>Pseudomonadota</taxon>
        <taxon>Alphaproteobacteria</taxon>
        <taxon>Hyphomicrobiales</taxon>
        <taxon>Rhizobiaceae</taxon>
        <taxon>Rhizobium/Agrobacterium group</taxon>
        <taxon>Neorhizobium</taxon>
    </lineage>
</organism>
<evidence type="ECO:0000313" key="2">
    <source>
        <dbReference type="Proteomes" id="UP000386575"/>
    </source>
</evidence>
<reference evidence="1 2" key="1">
    <citation type="submission" date="2019-09" db="EMBL/GenBank/DDBJ databases">
        <title>Genome sequencing of Ng87 strain.</title>
        <authorList>
            <person name="Karasev E.S."/>
            <person name="Andronov E."/>
        </authorList>
    </citation>
    <scope>NUCLEOTIDE SEQUENCE [LARGE SCALE GENOMIC DNA]</scope>
    <source>
        <strain evidence="1 2">Ng87</strain>
    </source>
</reference>
<sequence>MRLTGSVLRGNQHAASRCRLIGRWRIVEADLWDRDYLDLVQPAAISIGASGRGEIAFGAMQATLDLGYSQSTISFTWFGFDEMDEISGDGHAELLDDGSIEIAFAYQNGDEAVLKAQPETSSTAC</sequence>
<accession>A0A6A1TLW4</accession>
<dbReference type="EMBL" id="VZUL01000003">
    <property type="protein sequence ID" value="KAB1084037.1"/>
    <property type="molecule type" value="Genomic_DNA"/>
</dbReference>
<proteinExistence type="predicted"/>
<dbReference type="Proteomes" id="UP000386575">
    <property type="component" value="Unassembled WGS sequence"/>
</dbReference>
<name>A0A6A1TLW4_NEOGA</name>
<gene>
    <name evidence="1" type="ORF">F4V91_28710</name>
</gene>
<evidence type="ECO:0000313" key="1">
    <source>
        <dbReference type="EMBL" id="KAB1084037.1"/>
    </source>
</evidence>
<dbReference type="AlphaFoldDB" id="A0A6A1TLW4"/>